<dbReference type="InterPro" id="IPR000719">
    <property type="entry name" value="Prot_kinase_dom"/>
</dbReference>
<dbReference type="PANTHER" id="PTHR44329">
    <property type="entry name" value="SERINE/THREONINE-PROTEIN KINASE TNNI3K-RELATED"/>
    <property type="match status" value="1"/>
</dbReference>
<keyword evidence="6" id="KW-1185">Reference proteome</keyword>
<reference evidence="5" key="1">
    <citation type="submission" date="2022-11" db="EMBL/GenBank/DDBJ databases">
        <authorList>
            <person name="Morgan W.R."/>
            <person name="Tartar A."/>
        </authorList>
    </citation>
    <scope>NUCLEOTIDE SEQUENCE</scope>
    <source>
        <strain evidence="5">ARSEF 373</strain>
    </source>
</reference>
<evidence type="ECO:0000256" key="2">
    <source>
        <dbReference type="PIRSR" id="PIRSR000615-3"/>
    </source>
</evidence>
<dbReference type="SUPFAM" id="SSF56112">
    <property type="entry name" value="Protein kinase-like (PK-like)"/>
    <property type="match status" value="1"/>
</dbReference>
<accession>A0AAV2YTC3</accession>
<dbReference type="InterPro" id="IPR008271">
    <property type="entry name" value="Ser/Thr_kinase_AS"/>
</dbReference>
<dbReference type="GO" id="GO:0005524">
    <property type="term" value="F:ATP binding"/>
    <property type="evidence" value="ECO:0007669"/>
    <property type="project" value="InterPro"/>
</dbReference>
<organism evidence="5 6">
    <name type="scientific">Lagenidium giganteum</name>
    <dbReference type="NCBI Taxonomy" id="4803"/>
    <lineage>
        <taxon>Eukaryota</taxon>
        <taxon>Sar</taxon>
        <taxon>Stramenopiles</taxon>
        <taxon>Oomycota</taxon>
        <taxon>Peronosporomycetes</taxon>
        <taxon>Pythiales</taxon>
        <taxon>Pythiaceae</taxon>
    </lineage>
</organism>
<dbReference type="InterPro" id="IPR051681">
    <property type="entry name" value="Ser/Thr_Kinases-Pseudokinases"/>
</dbReference>
<evidence type="ECO:0000256" key="3">
    <source>
        <dbReference type="SAM" id="MobiDB-lite"/>
    </source>
</evidence>
<dbReference type="SMART" id="SM00220">
    <property type="entry name" value="S_TKc"/>
    <property type="match status" value="1"/>
</dbReference>
<feature type="binding site" evidence="2">
    <location>
        <position position="82"/>
    </location>
    <ligand>
        <name>Mg(2+)</name>
        <dbReference type="ChEBI" id="CHEBI:18420"/>
    </ligand>
</feature>
<feature type="active site" description="Proton acceptor" evidence="1">
    <location>
        <position position="64"/>
    </location>
</feature>
<proteinExistence type="predicted"/>
<dbReference type="EMBL" id="DAKRPA010000166">
    <property type="protein sequence ID" value="DAZ96477.1"/>
    <property type="molecule type" value="Genomic_DNA"/>
</dbReference>
<feature type="region of interest" description="Disordered" evidence="3">
    <location>
        <begin position="211"/>
        <end position="275"/>
    </location>
</feature>
<dbReference type="GO" id="GO:0004674">
    <property type="term" value="F:protein serine/threonine kinase activity"/>
    <property type="evidence" value="ECO:0007669"/>
    <property type="project" value="TreeGrafter"/>
</dbReference>
<name>A0AAV2YTC3_9STRA</name>
<feature type="binding site" evidence="2">
    <location>
        <position position="69"/>
    </location>
    <ligand>
        <name>Mg(2+)</name>
        <dbReference type="ChEBI" id="CHEBI:18420"/>
    </ligand>
</feature>
<evidence type="ECO:0000259" key="4">
    <source>
        <dbReference type="PROSITE" id="PS50011"/>
    </source>
</evidence>
<feature type="domain" description="Protein kinase" evidence="4">
    <location>
        <begin position="1"/>
        <end position="198"/>
    </location>
</feature>
<dbReference type="PROSITE" id="PS00108">
    <property type="entry name" value="PROTEIN_KINASE_ST"/>
    <property type="match status" value="1"/>
</dbReference>
<dbReference type="InterPro" id="IPR001245">
    <property type="entry name" value="Ser-Thr/Tyr_kinase_cat_dom"/>
</dbReference>
<gene>
    <name evidence="5" type="ORF">N0F65_008344</name>
</gene>
<reference evidence="5" key="2">
    <citation type="journal article" date="2023" name="Microbiol Resour">
        <title>Decontamination and Annotation of the Draft Genome Sequence of the Oomycete Lagenidium giganteum ARSEF 373.</title>
        <authorList>
            <person name="Morgan W.R."/>
            <person name="Tartar A."/>
        </authorList>
    </citation>
    <scope>NUCLEOTIDE SEQUENCE</scope>
    <source>
        <strain evidence="5">ARSEF 373</strain>
    </source>
</reference>
<evidence type="ECO:0000313" key="5">
    <source>
        <dbReference type="EMBL" id="DAZ96477.1"/>
    </source>
</evidence>
<feature type="compositionally biased region" description="Polar residues" evidence="3">
    <location>
        <begin position="263"/>
        <end position="275"/>
    </location>
</feature>
<dbReference type="AlphaFoldDB" id="A0AAV2YTC3"/>
<dbReference type="Pfam" id="PF07714">
    <property type="entry name" value="PK_Tyr_Ser-Thr"/>
    <property type="match status" value="1"/>
</dbReference>
<dbReference type="Gene3D" id="1.10.510.10">
    <property type="entry name" value="Transferase(Phosphotransferase) domain 1"/>
    <property type="match status" value="1"/>
</dbReference>
<dbReference type="Proteomes" id="UP001146120">
    <property type="component" value="Unassembled WGS sequence"/>
</dbReference>
<feature type="compositionally biased region" description="Low complexity" evidence="3">
    <location>
        <begin position="222"/>
        <end position="240"/>
    </location>
</feature>
<keyword evidence="2" id="KW-0479">Metal-binding</keyword>
<dbReference type="GO" id="GO:0046872">
    <property type="term" value="F:metal ion binding"/>
    <property type="evidence" value="ECO:0007669"/>
    <property type="project" value="UniProtKB-KW"/>
</dbReference>
<keyword evidence="2" id="KW-0460">Magnesium</keyword>
<dbReference type="PRINTS" id="PR00109">
    <property type="entry name" value="TYRKINASE"/>
</dbReference>
<evidence type="ECO:0000313" key="6">
    <source>
        <dbReference type="Proteomes" id="UP001146120"/>
    </source>
</evidence>
<comment type="caution">
    <text evidence="5">The sequence shown here is derived from an EMBL/GenBank/DDBJ whole genome shotgun (WGS) entry which is preliminary data.</text>
</comment>
<dbReference type="InterPro" id="IPR011009">
    <property type="entry name" value="Kinase-like_dom_sf"/>
</dbReference>
<sequence>MEAGFYKGSICIISEYCARGSLRDVLTTSKGKDLSWQIKLRLALGIAHGIQYLHNANPPMIHRDLKSPNVLVDDSWHAKIADFGTNSGTMKTPDSLVMTGLVGTTRWMAPEVIRGEKVYTSKVDIYSLGLILWEIIDGKLPFSDIKWNTEIEEFVLKGMRPMVRSEKCPLRWKLLIVTCWQADPLQRPTIQQVIHSLQRVAREEIWDKNGPWNNGATRHNRSISSQSSSSSCSSYESSSSLAESMKPFQSSKRPKPPQDASYYLQTPPSSVESNNDYLAIAI</sequence>
<evidence type="ECO:0000256" key="1">
    <source>
        <dbReference type="PIRSR" id="PIRSR000615-1"/>
    </source>
</evidence>
<dbReference type="PROSITE" id="PS50011">
    <property type="entry name" value="PROTEIN_KINASE_DOM"/>
    <property type="match status" value="1"/>
</dbReference>
<protein>
    <recommendedName>
        <fullName evidence="4">Protein kinase domain-containing protein</fullName>
    </recommendedName>
</protein>